<feature type="domain" description="YoaR-like putative peptidoglycan binding" evidence="3">
    <location>
        <begin position="282"/>
        <end position="346"/>
    </location>
</feature>
<keyword evidence="2" id="KW-0812">Transmembrane</keyword>
<dbReference type="AlphaFoldDB" id="A0A285VP68"/>
<evidence type="ECO:0000259" key="3">
    <source>
        <dbReference type="Pfam" id="PF12229"/>
    </source>
</evidence>
<organism evidence="4 5">
    <name type="scientific">Ornithinimicrobium cerasi</name>
    <dbReference type="NCBI Taxonomy" id="2248773"/>
    <lineage>
        <taxon>Bacteria</taxon>
        <taxon>Bacillati</taxon>
        <taxon>Actinomycetota</taxon>
        <taxon>Actinomycetes</taxon>
        <taxon>Micrococcales</taxon>
        <taxon>Ornithinimicrobiaceae</taxon>
        <taxon>Ornithinimicrobium</taxon>
    </lineage>
</organism>
<proteinExistence type="predicted"/>
<dbReference type="InterPro" id="IPR052913">
    <property type="entry name" value="Glycopeptide_resist_protein"/>
</dbReference>
<dbReference type="InterPro" id="IPR007391">
    <property type="entry name" value="Vancomycin_resist_VanW"/>
</dbReference>
<protein>
    <submittedName>
        <fullName evidence="4">Vancomycin resistance protein YoaR, contains peptidoglycan-binding and VanW domains</fullName>
    </submittedName>
</protein>
<evidence type="ECO:0000313" key="5">
    <source>
        <dbReference type="Proteomes" id="UP000219688"/>
    </source>
</evidence>
<accession>A0A285VP68</accession>
<sequence>MSDATRLGSPPEAGLPEERPERGWTGVALRLVVALLVLGGAYLGVALWFKDRPPAGVSVAGVDIGTMSREAARDHLERSLADRLAEPVVVTVRPEGGPPQEETQLNLDPRTAGLGHDLEATLDQVTGFTLDPRALWTHVVRSERELPLLGTVDRDALTAAVQEQAQDYDTDPVEGEVAVTEEAVEVVDAEDGRLLDVERTVDAVAGAWPDSHDVTGAAVTVAPVLTQAEIERFTREEVEPVLAAPLVVTATRGSGEDAQTAAAELAPREIAALLSVDSGAGATLALEVDEESLLARLREDLGQLEQGPVDATVRLESGSVEVVPSRTGAVLDEDTLLADVVAALGATGPAREVTTELQPVEPAIGTAAAEDWTFSEMGAFSSVFPTGEANSSRTANLVAAVRNLDGYVVMPGEQFALSTALGDITEANGYREAPIIVDGRLVQGMGGGLSQISTVVFNTSWFSGVQLDAHTPHSYYIPRYPAGREATLALPGLDNLWTNDTDNPVVVRARIGGDTIFMSFLGQRAHDVETVDGPRLNPTRGERIEDDDPECVPQNPSEGFTITNVRILRSGGAEVGRDEFTTTYQAADEIVCTHPDAGY</sequence>
<evidence type="ECO:0000256" key="2">
    <source>
        <dbReference type="SAM" id="Phobius"/>
    </source>
</evidence>
<keyword evidence="2" id="KW-0472">Membrane</keyword>
<keyword evidence="2" id="KW-1133">Transmembrane helix</keyword>
<dbReference type="Pfam" id="PF12229">
    <property type="entry name" value="PG_binding_4"/>
    <property type="match status" value="2"/>
</dbReference>
<dbReference type="InterPro" id="IPR022029">
    <property type="entry name" value="YoaR-like_PG-bd"/>
</dbReference>
<name>A0A285VP68_9MICO</name>
<dbReference type="RefSeq" id="WP_097188104.1">
    <property type="nucleotide sequence ID" value="NZ_OBQK01000005.1"/>
</dbReference>
<evidence type="ECO:0000313" key="4">
    <source>
        <dbReference type="EMBL" id="SOC55697.1"/>
    </source>
</evidence>
<dbReference type="PANTHER" id="PTHR35788:SF1">
    <property type="entry name" value="EXPORTED PROTEIN"/>
    <property type="match status" value="1"/>
</dbReference>
<reference evidence="5" key="1">
    <citation type="submission" date="2017-08" db="EMBL/GenBank/DDBJ databases">
        <authorList>
            <person name="Varghese N."/>
            <person name="Submissions S."/>
        </authorList>
    </citation>
    <scope>NUCLEOTIDE SEQUENCE [LARGE SCALE GENOMIC DNA]</scope>
    <source>
        <strain evidence="5">USBA17B2</strain>
    </source>
</reference>
<gene>
    <name evidence="4" type="ORF">SAMN05421879_105214</name>
</gene>
<dbReference type="Proteomes" id="UP000219688">
    <property type="component" value="Unassembled WGS sequence"/>
</dbReference>
<keyword evidence="5" id="KW-1185">Reference proteome</keyword>
<dbReference type="PANTHER" id="PTHR35788">
    <property type="entry name" value="EXPORTED PROTEIN-RELATED"/>
    <property type="match status" value="1"/>
</dbReference>
<dbReference type="EMBL" id="OBQK01000005">
    <property type="protein sequence ID" value="SOC55697.1"/>
    <property type="molecule type" value="Genomic_DNA"/>
</dbReference>
<feature type="domain" description="YoaR-like putative peptidoglycan binding" evidence="3">
    <location>
        <begin position="136"/>
        <end position="210"/>
    </location>
</feature>
<feature type="transmembrane region" description="Helical" evidence="2">
    <location>
        <begin position="27"/>
        <end position="49"/>
    </location>
</feature>
<feature type="region of interest" description="Disordered" evidence="1">
    <location>
        <begin position="530"/>
        <end position="557"/>
    </location>
</feature>
<dbReference type="Pfam" id="PF04294">
    <property type="entry name" value="VanW"/>
    <property type="match status" value="1"/>
</dbReference>
<evidence type="ECO:0000256" key="1">
    <source>
        <dbReference type="SAM" id="MobiDB-lite"/>
    </source>
</evidence>